<accession>A0AAN7FF40</accession>
<dbReference type="Proteomes" id="UP001324115">
    <property type="component" value="Unassembled WGS sequence"/>
</dbReference>
<feature type="compositionally biased region" description="Pro residues" evidence="3">
    <location>
        <begin position="561"/>
        <end position="570"/>
    </location>
</feature>
<evidence type="ECO:0000313" key="6">
    <source>
        <dbReference type="Proteomes" id="UP001324115"/>
    </source>
</evidence>
<feature type="region of interest" description="Disordered" evidence="3">
    <location>
        <begin position="545"/>
        <end position="570"/>
    </location>
</feature>
<dbReference type="PANTHER" id="PTHR48435:SF1">
    <property type="entry name" value="POLYPROTEIN"/>
    <property type="match status" value="1"/>
</dbReference>
<dbReference type="EMBL" id="JAXUIC010000004">
    <property type="protein sequence ID" value="KAK4592113.1"/>
    <property type="molecule type" value="Genomic_DNA"/>
</dbReference>
<evidence type="ECO:0000256" key="2">
    <source>
        <dbReference type="SAM" id="Coils"/>
    </source>
</evidence>
<keyword evidence="1" id="KW-0479">Metal-binding</keyword>
<dbReference type="Pfam" id="PF00098">
    <property type="entry name" value="zf-CCHC"/>
    <property type="match status" value="1"/>
</dbReference>
<feature type="coiled-coil region" evidence="2">
    <location>
        <begin position="325"/>
        <end position="383"/>
    </location>
</feature>
<organism evidence="5 6">
    <name type="scientific">Quercus rubra</name>
    <name type="common">Northern red oak</name>
    <name type="synonym">Quercus borealis</name>
    <dbReference type="NCBI Taxonomy" id="3512"/>
    <lineage>
        <taxon>Eukaryota</taxon>
        <taxon>Viridiplantae</taxon>
        <taxon>Streptophyta</taxon>
        <taxon>Embryophyta</taxon>
        <taxon>Tracheophyta</taxon>
        <taxon>Spermatophyta</taxon>
        <taxon>Magnoliopsida</taxon>
        <taxon>eudicotyledons</taxon>
        <taxon>Gunneridae</taxon>
        <taxon>Pentapetalae</taxon>
        <taxon>rosids</taxon>
        <taxon>fabids</taxon>
        <taxon>Fagales</taxon>
        <taxon>Fagaceae</taxon>
        <taxon>Quercus</taxon>
    </lineage>
</organism>
<proteinExistence type="predicted"/>
<evidence type="ECO:0000259" key="4">
    <source>
        <dbReference type="PROSITE" id="PS50158"/>
    </source>
</evidence>
<feature type="region of interest" description="Disordered" evidence="3">
    <location>
        <begin position="431"/>
        <end position="489"/>
    </location>
</feature>
<feature type="compositionally biased region" description="Polar residues" evidence="3">
    <location>
        <begin position="453"/>
        <end position="465"/>
    </location>
</feature>
<protein>
    <recommendedName>
        <fullName evidence="4">CCHC-type domain-containing protein</fullName>
    </recommendedName>
</protein>
<dbReference type="SMART" id="SM00343">
    <property type="entry name" value="ZnF_C2HC"/>
    <property type="match status" value="1"/>
</dbReference>
<evidence type="ECO:0000256" key="3">
    <source>
        <dbReference type="SAM" id="MobiDB-lite"/>
    </source>
</evidence>
<dbReference type="GO" id="GO:0008270">
    <property type="term" value="F:zinc ion binding"/>
    <property type="evidence" value="ECO:0007669"/>
    <property type="project" value="UniProtKB-KW"/>
</dbReference>
<keyword evidence="1" id="KW-0862">Zinc</keyword>
<dbReference type="Gene3D" id="4.10.60.10">
    <property type="entry name" value="Zinc finger, CCHC-type"/>
    <property type="match status" value="1"/>
</dbReference>
<dbReference type="InterPro" id="IPR053098">
    <property type="entry name" value="Petuviruses_polyprotein"/>
</dbReference>
<reference evidence="5 6" key="1">
    <citation type="journal article" date="2023" name="G3 (Bethesda)">
        <title>A haplotype-resolved chromosome-scale genome for Quercus rubra L. provides insights into the genetics of adaptive traits for red oak species.</title>
        <authorList>
            <person name="Kapoor B."/>
            <person name="Jenkins J."/>
            <person name="Schmutz J."/>
            <person name="Zhebentyayeva T."/>
            <person name="Kuelheim C."/>
            <person name="Coggeshall M."/>
            <person name="Heim C."/>
            <person name="Lasky J.R."/>
            <person name="Leites L."/>
            <person name="Islam-Faridi N."/>
            <person name="Romero-Severson J."/>
            <person name="DeLeo V.L."/>
            <person name="Lucas S.M."/>
            <person name="Lazic D."/>
            <person name="Gailing O."/>
            <person name="Carlson J."/>
            <person name="Staton M."/>
        </authorList>
    </citation>
    <scope>NUCLEOTIDE SEQUENCE [LARGE SCALE GENOMIC DNA]</scope>
    <source>
        <strain evidence="5">Pseudo-F2</strain>
    </source>
</reference>
<sequence>MSLKDPHLCDALKVQVQITRASQVQDTFAATLHYQLAYRLQNHAFDMATPDIAQSNEALLIQVDPGMTPMCTFVPRQLDKDQMMSLFPESWIMKYEMLHQATKPIQSKDPLFIRKENGKSPSGHIWWDVCDCVDCQKEESLEEEWPKRKKKSSQQKLKERYEVGDPEVDLLGEPSGKFDYYVLYPRSKKQTSPSPSRKDYNQNQKPPLIPYYQKVLPQTLKCQPLPIKPTQIPESSPCYMFDQASPSYSQNFPSLESFDHPQTNTKHVWKIKNPVGTNSDGTKKQVSSAKAALNWQAKNAVAQNKVLSKILDNQQKMAEAVNHTFSSSNTLIEDLKKKIKTVEKELETIAFTVKDLSVSFPLIGQKEKEKKQLLLQLQSMQESQKEAAQALPMHVQMPYQPRQLLYKDLTIPLTSPFSPTSQNLQPLVMTHPSHNPFRPSGILPSIIRPAPSQPKSQVKPQNDSPFTKKDKEPVYQLPDPTVGASSRPPDMNMLTVDPNPPNPISSFLKTLTLNNSREPFVLPVIEDSDLDLSDLGLEEVFMTNNEPKVEEEDDVLRPEKPPSPPPPIFPPPPFIPDYQTRLAYSPTTDSKHLFTLDNAPPSRWHDEIFNMYSWCIAELQALNAIMSQIIAKFVARITGRLREWWINLGEYRQRQAAQSNTLEDFFTIVHNEFLGSATHYTEVAREEFILMKCCSFERKDLEKHFDRMSRRYYSFNGMDDVNAKHTFLNSLPEPLGDETLRMMNLQRITLQQSSLGEIYQHRKFLSEIDKVHSKLKDNCRRKDLQIKCYEKNCACPQKKRYHFKKYFGKKGRYAGKKKTTFRKKKLKFLRRKQFKGKTSKTCFVCRRPGHFAKNCPKKEKVAKLLEQAQIHAEDIPFLDVESLFSLDDEYSP</sequence>
<keyword evidence="1" id="KW-0863">Zinc-finger</keyword>
<comment type="caution">
    <text evidence="5">The sequence shown here is derived from an EMBL/GenBank/DDBJ whole genome shotgun (WGS) entry which is preliminary data.</text>
</comment>
<feature type="domain" description="CCHC-type" evidence="4">
    <location>
        <begin position="842"/>
        <end position="857"/>
    </location>
</feature>
<dbReference type="InterPro" id="IPR001878">
    <property type="entry name" value="Znf_CCHC"/>
</dbReference>
<keyword evidence="6" id="KW-1185">Reference proteome</keyword>
<dbReference type="InterPro" id="IPR036875">
    <property type="entry name" value="Znf_CCHC_sf"/>
</dbReference>
<dbReference type="GO" id="GO:0003676">
    <property type="term" value="F:nucleic acid binding"/>
    <property type="evidence" value="ECO:0007669"/>
    <property type="project" value="InterPro"/>
</dbReference>
<dbReference type="SUPFAM" id="SSF57756">
    <property type="entry name" value="Retrovirus zinc finger-like domains"/>
    <property type="match status" value="1"/>
</dbReference>
<dbReference type="PANTHER" id="PTHR48435">
    <property type="entry name" value="POLYPROTEIN"/>
    <property type="match status" value="1"/>
</dbReference>
<name>A0AAN7FF40_QUERU</name>
<dbReference type="AlphaFoldDB" id="A0AAN7FF40"/>
<dbReference type="PROSITE" id="PS50158">
    <property type="entry name" value="ZF_CCHC"/>
    <property type="match status" value="1"/>
</dbReference>
<gene>
    <name evidence="5" type="ORF">RGQ29_016564</name>
</gene>
<evidence type="ECO:0000313" key="5">
    <source>
        <dbReference type="EMBL" id="KAK4592113.1"/>
    </source>
</evidence>
<evidence type="ECO:0000256" key="1">
    <source>
        <dbReference type="PROSITE-ProRule" id="PRU00047"/>
    </source>
</evidence>
<keyword evidence="2" id="KW-0175">Coiled coil</keyword>